<dbReference type="Gene3D" id="1.20.1270.180">
    <property type="match status" value="1"/>
</dbReference>
<dbReference type="RefSeq" id="WP_230563742.1">
    <property type="nucleotide sequence ID" value="NZ_JAJITC010000015.1"/>
</dbReference>
<evidence type="ECO:0000313" key="3">
    <source>
        <dbReference type="EMBL" id="MCC8404935.1"/>
    </source>
</evidence>
<reference evidence="3 4" key="1">
    <citation type="submission" date="2021-11" db="EMBL/GenBank/DDBJ databases">
        <authorList>
            <person name="Oh E.-T."/>
            <person name="Kim S.-B."/>
        </authorList>
    </citation>
    <scope>NUCLEOTIDE SEQUENCE [LARGE SCALE GENOMIC DNA]</scope>
    <source>
        <strain evidence="3 4">MMS20-SJTN17</strain>
    </source>
</reference>
<dbReference type="EMBL" id="JAJITC010000015">
    <property type="protein sequence ID" value="MCC8404935.1"/>
    <property type="molecule type" value="Genomic_DNA"/>
</dbReference>
<proteinExistence type="predicted"/>
<comment type="caution">
    <text evidence="3">The sequence shown here is derived from an EMBL/GenBank/DDBJ whole genome shotgun (WGS) entry which is preliminary data.</text>
</comment>
<accession>A0ABS8KJP1</accession>
<evidence type="ECO:0000313" key="4">
    <source>
        <dbReference type="Proteomes" id="UP001430614"/>
    </source>
</evidence>
<dbReference type="Pfam" id="PF07007">
    <property type="entry name" value="LprI"/>
    <property type="match status" value="1"/>
</dbReference>
<organism evidence="3 4">
    <name type="scientific">Paraburkholderia translucens</name>
    <dbReference type="NCBI Taxonomy" id="2886945"/>
    <lineage>
        <taxon>Bacteria</taxon>
        <taxon>Pseudomonadati</taxon>
        <taxon>Pseudomonadota</taxon>
        <taxon>Betaproteobacteria</taxon>
        <taxon>Burkholderiales</taxon>
        <taxon>Burkholderiaceae</taxon>
        <taxon>Paraburkholderia</taxon>
    </lineage>
</organism>
<feature type="signal peptide" evidence="1">
    <location>
        <begin position="1"/>
        <end position="20"/>
    </location>
</feature>
<dbReference type="InterPro" id="IPR009739">
    <property type="entry name" value="LprI-like_N"/>
</dbReference>
<keyword evidence="4" id="KW-1185">Reference proteome</keyword>
<protein>
    <submittedName>
        <fullName evidence="3">DUF1311 domain-containing protein</fullName>
    </submittedName>
</protein>
<keyword evidence="1" id="KW-0732">Signal</keyword>
<sequence>MMRAINLFLMLVLFAQKVFADSIYSGEFDYSKARSYKEFFLNKSDSEITIYCKRNSMGTEELWQCSHFYFEKSDEKLTKLVSEISMKLQNNDIALKANGEPAALPYFEAAQQHWKAFRDDECYSDTYSLGQASMRYMVFWDCMTRITKDRLNELARPDADE</sequence>
<feature type="chain" id="PRO_5047370417" evidence="1">
    <location>
        <begin position="21"/>
        <end position="161"/>
    </location>
</feature>
<name>A0ABS8KJP1_9BURK</name>
<evidence type="ECO:0000256" key="1">
    <source>
        <dbReference type="SAM" id="SignalP"/>
    </source>
</evidence>
<dbReference type="Proteomes" id="UP001430614">
    <property type="component" value="Unassembled WGS sequence"/>
</dbReference>
<gene>
    <name evidence="3" type="ORF">LJ655_24185</name>
</gene>
<evidence type="ECO:0000259" key="2">
    <source>
        <dbReference type="Pfam" id="PF07007"/>
    </source>
</evidence>
<feature type="domain" description="Lysozyme inhibitor LprI-like N-terminal" evidence="2">
    <location>
        <begin position="52"/>
        <end position="154"/>
    </location>
</feature>